<dbReference type="EMBL" id="ML143398">
    <property type="protein sequence ID" value="TBU31589.1"/>
    <property type="molecule type" value="Genomic_DNA"/>
</dbReference>
<sequence>MSEREAQIETLQRAAEQAARDIEKVRADGEARLRDVQSKLEDREALIVQLKQAVEAREGEQSESAGMLKAKNAEIALLEARVQKVSAELEEERRELGGQVEELRRAGQETIALYEERLSAADTKRYELEDLIVSLEEQLRSQARPVSPGTLARQATSAAEIDNEMLRDQVQHLQKKIGTLEDTLEDMRATNEREDTAVRERIKRYKEREDTIRKELAEGRQETERVRKAEEKARIRVEELEEALRENTVTLENARAEIETLRNEIADLEGLAAATANNSTDKLSELAPRANAERAKLQEEITELKQQLAEARTDTSGDNGLLALQDEIRLLQEDRETVSRINLFAIDRVIETPSPLFSYNSR</sequence>
<name>A0A4Q9MUM9_9APHY</name>
<organism evidence="2">
    <name type="scientific">Dichomitus squalens</name>
    <dbReference type="NCBI Taxonomy" id="114155"/>
    <lineage>
        <taxon>Eukaryota</taxon>
        <taxon>Fungi</taxon>
        <taxon>Dikarya</taxon>
        <taxon>Basidiomycota</taxon>
        <taxon>Agaricomycotina</taxon>
        <taxon>Agaricomycetes</taxon>
        <taxon>Polyporales</taxon>
        <taxon>Polyporaceae</taxon>
        <taxon>Dichomitus</taxon>
    </lineage>
</organism>
<protein>
    <submittedName>
        <fullName evidence="2">Uncharacterized protein</fullName>
    </submittedName>
</protein>
<gene>
    <name evidence="2" type="ORF">BD311DRAFT_98494</name>
</gene>
<evidence type="ECO:0000313" key="2">
    <source>
        <dbReference type="EMBL" id="TBU31589.1"/>
    </source>
</evidence>
<dbReference type="Proteomes" id="UP000292957">
    <property type="component" value="Unassembled WGS sequence"/>
</dbReference>
<dbReference type="OrthoDB" id="2130750at2759"/>
<accession>A0A4Q9MUM9</accession>
<evidence type="ECO:0000256" key="1">
    <source>
        <dbReference type="SAM" id="Coils"/>
    </source>
</evidence>
<keyword evidence="1" id="KW-0175">Coiled coil</keyword>
<dbReference type="AlphaFoldDB" id="A0A4Q9MUM9"/>
<proteinExistence type="predicted"/>
<feature type="coiled-coil region" evidence="1">
    <location>
        <begin position="1"/>
        <end position="109"/>
    </location>
</feature>
<reference evidence="2" key="1">
    <citation type="submission" date="2019-01" db="EMBL/GenBank/DDBJ databases">
        <title>Draft genome sequences of three monokaryotic isolates of the white-rot basidiomycete fungus Dichomitus squalens.</title>
        <authorList>
            <consortium name="DOE Joint Genome Institute"/>
            <person name="Lopez S.C."/>
            <person name="Andreopoulos B."/>
            <person name="Pangilinan J."/>
            <person name="Lipzen A."/>
            <person name="Riley R."/>
            <person name="Ahrendt S."/>
            <person name="Ng V."/>
            <person name="Barry K."/>
            <person name="Daum C."/>
            <person name="Grigoriev I.V."/>
            <person name="Hilden K.S."/>
            <person name="Makela M.R."/>
            <person name="de Vries R.P."/>
        </authorList>
    </citation>
    <scope>NUCLEOTIDE SEQUENCE [LARGE SCALE GENOMIC DNA]</scope>
    <source>
        <strain evidence="2">OM18370.1</strain>
    </source>
</reference>
<feature type="coiled-coil region" evidence="1">
    <location>
        <begin position="156"/>
        <end position="314"/>
    </location>
</feature>